<evidence type="ECO:0000256" key="5">
    <source>
        <dbReference type="ARBA" id="ARBA00037066"/>
    </source>
</evidence>
<keyword evidence="2" id="KW-0547">Nucleotide-binding</keyword>
<evidence type="ECO:0000256" key="2">
    <source>
        <dbReference type="ARBA" id="ARBA00022741"/>
    </source>
</evidence>
<evidence type="ECO:0000256" key="1">
    <source>
        <dbReference type="ARBA" id="ARBA00022448"/>
    </source>
</evidence>
<evidence type="ECO:0000313" key="7">
    <source>
        <dbReference type="EMBL" id="MDD7972721.1"/>
    </source>
</evidence>
<dbReference type="PANTHER" id="PTHR42794">
    <property type="entry name" value="HEMIN IMPORT ATP-BINDING PROTEIN HMUV"/>
    <property type="match status" value="1"/>
</dbReference>
<accession>A0ABT5TEB1</accession>
<dbReference type="InterPro" id="IPR003593">
    <property type="entry name" value="AAA+_ATPase"/>
</dbReference>
<reference evidence="7" key="1">
    <citation type="submission" date="2023-02" db="EMBL/GenBank/DDBJ databases">
        <title>Description of Roseinatronobacter alkalisoli sp. nov., an alkaliphilic bacerium isolated from soda soil.</title>
        <authorList>
            <person name="Wei W."/>
        </authorList>
    </citation>
    <scope>NUCLEOTIDE SEQUENCE</scope>
    <source>
        <strain evidence="7">HJB301</strain>
    </source>
</reference>
<comment type="function">
    <text evidence="5">Part of the ABC transporter complex HmuTUV involved in hemin import. Responsible for energy coupling to the transport system.</text>
</comment>
<dbReference type="InterPro" id="IPR027417">
    <property type="entry name" value="P-loop_NTPase"/>
</dbReference>
<proteinExistence type="predicted"/>
<keyword evidence="4" id="KW-1278">Translocase</keyword>
<dbReference type="EMBL" id="JAQZSM010000018">
    <property type="protein sequence ID" value="MDD7972721.1"/>
    <property type="molecule type" value="Genomic_DNA"/>
</dbReference>
<protein>
    <submittedName>
        <fullName evidence="7">ABC transporter ATP-binding protein</fullName>
    </submittedName>
</protein>
<dbReference type="SMART" id="SM00382">
    <property type="entry name" value="AAA"/>
    <property type="match status" value="1"/>
</dbReference>
<dbReference type="PROSITE" id="PS50893">
    <property type="entry name" value="ABC_TRANSPORTER_2"/>
    <property type="match status" value="1"/>
</dbReference>
<keyword evidence="3 7" id="KW-0067">ATP-binding</keyword>
<dbReference type="Pfam" id="PF00005">
    <property type="entry name" value="ABC_tran"/>
    <property type="match status" value="1"/>
</dbReference>
<comment type="caution">
    <text evidence="7">The sequence shown here is derived from an EMBL/GenBank/DDBJ whole genome shotgun (WGS) entry which is preliminary data.</text>
</comment>
<dbReference type="Gene3D" id="3.40.50.300">
    <property type="entry name" value="P-loop containing nucleotide triphosphate hydrolases"/>
    <property type="match status" value="1"/>
</dbReference>
<dbReference type="RefSeq" id="WP_274353398.1">
    <property type="nucleotide sequence ID" value="NZ_JAQZSM010000018.1"/>
</dbReference>
<evidence type="ECO:0000256" key="3">
    <source>
        <dbReference type="ARBA" id="ARBA00022840"/>
    </source>
</evidence>
<dbReference type="CDD" id="cd03214">
    <property type="entry name" value="ABC_Iron-Siderophores_B12_Hemin"/>
    <property type="match status" value="1"/>
</dbReference>
<name>A0ABT5TEB1_9RHOB</name>
<dbReference type="Proteomes" id="UP001431784">
    <property type="component" value="Unassembled WGS sequence"/>
</dbReference>
<dbReference type="SUPFAM" id="SSF52540">
    <property type="entry name" value="P-loop containing nucleoside triphosphate hydrolases"/>
    <property type="match status" value="1"/>
</dbReference>
<dbReference type="PANTHER" id="PTHR42794:SF1">
    <property type="entry name" value="HEMIN IMPORT ATP-BINDING PROTEIN HMUV"/>
    <property type="match status" value="1"/>
</dbReference>
<evidence type="ECO:0000259" key="6">
    <source>
        <dbReference type="PROSITE" id="PS50893"/>
    </source>
</evidence>
<sequence length="256" mass="27035">MITLDARNLTVTAGGRAVLDDVSVTVAQGEMVGLVGPNGAGKSTLVKAILGYHHLRAGQIHCAGRDMMRSAARDRARLIAYVPQAPPEGFPVSVFQTVLMGRTPHMGTRPARRDLAVTEWAIAQLQLDNLAFRSMDALSGGERQRVMLARALAQETPLLVLDEPTSALDIGHQLFALRFLSDLAATGRIGVLVAIHDLSMAARFSTRTVLMQQGRVLAEGAGGAALTPATVRAAYGVDAMVTELNGVPVVLPLAAT</sequence>
<gene>
    <name evidence="7" type="ORF">PUT78_16605</name>
</gene>
<evidence type="ECO:0000313" key="8">
    <source>
        <dbReference type="Proteomes" id="UP001431784"/>
    </source>
</evidence>
<evidence type="ECO:0000256" key="4">
    <source>
        <dbReference type="ARBA" id="ARBA00022967"/>
    </source>
</evidence>
<keyword evidence="8" id="KW-1185">Reference proteome</keyword>
<keyword evidence="1" id="KW-0813">Transport</keyword>
<dbReference type="InterPro" id="IPR017871">
    <property type="entry name" value="ABC_transporter-like_CS"/>
</dbReference>
<dbReference type="PROSITE" id="PS00211">
    <property type="entry name" value="ABC_TRANSPORTER_1"/>
    <property type="match status" value="1"/>
</dbReference>
<organism evidence="7 8">
    <name type="scientific">Roseinatronobacter alkalisoli</name>
    <dbReference type="NCBI Taxonomy" id="3028235"/>
    <lineage>
        <taxon>Bacteria</taxon>
        <taxon>Pseudomonadati</taxon>
        <taxon>Pseudomonadota</taxon>
        <taxon>Alphaproteobacteria</taxon>
        <taxon>Rhodobacterales</taxon>
        <taxon>Paracoccaceae</taxon>
        <taxon>Roseinatronobacter</taxon>
    </lineage>
</organism>
<dbReference type="InterPro" id="IPR003439">
    <property type="entry name" value="ABC_transporter-like_ATP-bd"/>
</dbReference>
<feature type="domain" description="ABC transporter" evidence="6">
    <location>
        <begin position="4"/>
        <end position="238"/>
    </location>
</feature>
<dbReference type="GO" id="GO:0005524">
    <property type="term" value="F:ATP binding"/>
    <property type="evidence" value="ECO:0007669"/>
    <property type="project" value="UniProtKB-KW"/>
</dbReference>